<keyword evidence="1" id="KW-0732">Signal</keyword>
<accession>A0A6J4IHX7</accession>
<protein>
    <recommendedName>
        <fullName evidence="2">Phosphodiester glycosidase domain-containing protein</fullName>
    </recommendedName>
</protein>
<dbReference type="AlphaFoldDB" id="A0A6J4IHX7"/>
<feature type="signal peptide" evidence="1">
    <location>
        <begin position="1"/>
        <end position="21"/>
    </location>
</feature>
<name>A0A6J4IHX7_9BACT</name>
<evidence type="ECO:0000259" key="2">
    <source>
        <dbReference type="Pfam" id="PF09992"/>
    </source>
</evidence>
<gene>
    <name evidence="3" type="ORF">AVDCRST_MAG42-2225</name>
</gene>
<dbReference type="InterPro" id="IPR018711">
    <property type="entry name" value="NAGPA"/>
</dbReference>
<organism evidence="3">
    <name type="scientific">uncultured Chthoniobacterales bacterium</name>
    <dbReference type="NCBI Taxonomy" id="1836801"/>
    <lineage>
        <taxon>Bacteria</taxon>
        <taxon>Pseudomonadati</taxon>
        <taxon>Verrucomicrobiota</taxon>
        <taxon>Spartobacteria</taxon>
        <taxon>Chthoniobacterales</taxon>
        <taxon>environmental samples</taxon>
    </lineage>
</organism>
<dbReference type="Pfam" id="PF09992">
    <property type="entry name" value="NAGPA"/>
    <property type="match status" value="1"/>
</dbReference>
<proteinExistence type="predicted"/>
<dbReference type="PANTHER" id="PTHR40446">
    <property type="entry name" value="N-ACETYLGLUCOSAMINE-1-PHOSPHODIESTER ALPHA-N-ACETYLGLUCOSAMINIDASE"/>
    <property type="match status" value="1"/>
</dbReference>
<reference evidence="3" key="1">
    <citation type="submission" date="2020-02" db="EMBL/GenBank/DDBJ databases">
        <authorList>
            <person name="Meier V. D."/>
        </authorList>
    </citation>
    <scope>NUCLEOTIDE SEQUENCE</scope>
    <source>
        <strain evidence="3">AVDCRST_MAG42</strain>
    </source>
</reference>
<evidence type="ECO:0000313" key="3">
    <source>
        <dbReference type="EMBL" id="CAA9250930.1"/>
    </source>
</evidence>
<feature type="domain" description="Phosphodiester glycosidase" evidence="2">
    <location>
        <begin position="87"/>
        <end position="252"/>
    </location>
</feature>
<sequence>MRRARSLALALLLLVCSVARGEWSVVSSDQQGTARAGVVHVKTVVTSDEGARATLHFAAFSPKTATLRVIDDPEAQSALTDVMQRENAVAGVNGGYFAPDYAAVGLLISDGRVVAPLRKARLLSGVVSAGNGRVQVQRAAEFSMKAKPTAARQCGPFLVERGAAVAGLNDTKAARRTFVGTGGADRAAIGYSSHVTLAQLGAILATPGVLPDLKMQRALNLDGGSSSGFWFAGDASPFSIREQKNVRDFIAVVPR</sequence>
<dbReference type="EMBL" id="CADCTA010000079">
    <property type="protein sequence ID" value="CAA9250930.1"/>
    <property type="molecule type" value="Genomic_DNA"/>
</dbReference>
<feature type="chain" id="PRO_5027117117" description="Phosphodiester glycosidase domain-containing protein" evidence="1">
    <location>
        <begin position="22"/>
        <end position="255"/>
    </location>
</feature>
<dbReference type="PANTHER" id="PTHR40446:SF2">
    <property type="entry name" value="N-ACETYLGLUCOSAMINE-1-PHOSPHODIESTER ALPHA-N-ACETYLGLUCOSAMINIDASE"/>
    <property type="match status" value="1"/>
</dbReference>
<evidence type="ECO:0000256" key="1">
    <source>
        <dbReference type="SAM" id="SignalP"/>
    </source>
</evidence>